<dbReference type="SMART" id="SM00869">
    <property type="entry name" value="Autotransporter"/>
    <property type="match status" value="1"/>
</dbReference>
<evidence type="ECO:0000259" key="3">
    <source>
        <dbReference type="PROSITE" id="PS51208"/>
    </source>
</evidence>
<dbReference type="Pfam" id="PF03797">
    <property type="entry name" value="Autotransporter"/>
    <property type="match status" value="1"/>
</dbReference>
<accession>A0ABN1EJY8</accession>
<dbReference type="InterPro" id="IPR036709">
    <property type="entry name" value="Autotransporte_beta_dom_sf"/>
</dbReference>
<dbReference type="InterPro" id="IPR013425">
    <property type="entry name" value="Autotrns_rpt"/>
</dbReference>
<evidence type="ECO:0000256" key="2">
    <source>
        <dbReference type="SAM" id="SignalP"/>
    </source>
</evidence>
<reference evidence="4 5" key="1">
    <citation type="journal article" date="2019" name="Int. J. Syst. Evol. Microbiol.">
        <title>The Global Catalogue of Microorganisms (GCM) 10K type strain sequencing project: providing services to taxonomists for standard genome sequencing and annotation.</title>
        <authorList>
            <consortium name="The Broad Institute Genomics Platform"/>
            <consortium name="The Broad Institute Genome Sequencing Center for Infectious Disease"/>
            <person name="Wu L."/>
            <person name="Ma J."/>
        </authorList>
    </citation>
    <scope>NUCLEOTIDE SEQUENCE [LARGE SCALE GENOMIC DNA]</scope>
    <source>
        <strain evidence="4 5">JCM 15089</strain>
    </source>
</reference>
<dbReference type="Gene3D" id="2.40.128.130">
    <property type="entry name" value="Autotransporter beta-domain"/>
    <property type="match status" value="1"/>
</dbReference>
<comment type="caution">
    <text evidence="4">The sequence shown here is derived from an EMBL/GenBank/DDBJ whole genome shotgun (WGS) entry which is preliminary data.</text>
</comment>
<dbReference type="InterPro" id="IPR012332">
    <property type="entry name" value="Autotransporter_pectin_lyase_C"/>
</dbReference>
<dbReference type="PROSITE" id="PS51208">
    <property type="entry name" value="AUTOTRANSPORTER"/>
    <property type="match status" value="1"/>
</dbReference>
<dbReference type="InterPro" id="IPR011050">
    <property type="entry name" value="Pectin_lyase_fold/virulence"/>
</dbReference>
<organism evidence="4 5">
    <name type="scientific">Rhizomicrobium electricum</name>
    <dbReference type="NCBI Taxonomy" id="480070"/>
    <lineage>
        <taxon>Bacteria</taxon>
        <taxon>Pseudomonadati</taxon>
        <taxon>Pseudomonadota</taxon>
        <taxon>Alphaproteobacteria</taxon>
        <taxon>Micropepsales</taxon>
        <taxon>Micropepsaceae</taxon>
        <taxon>Rhizomicrobium</taxon>
    </lineage>
</organism>
<feature type="signal peptide" evidence="2">
    <location>
        <begin position="1"/>
        <end position="28"/>
    </location>
</feature>
<evidence type="ECO:0000313" key="5">
    <source>
        <dbReference type="Proteomes" id="UP001499951"/>
    </source>
</evidence>
<feature type="domain" description="Autotransporter" evidence="3">
    <location>
        <begin position="718"/>
        <end position="987"/>
    </location>
</feature>
<keyword evidence="5" id="KW-1185">Reference proteome</keyword>
<dbReference type="InterPro" id="IPR005546">
    <property type="entry name" value="Autotransporte_beta"/>
</dbReference>
<keyword evidence="1 2" id="KW-0732">Signal</keyword>
<name>A0ABN1EJY8_9PROT</name>
<protein>
    <recommendedName>
        <fullName evidence="3">Autotransporter domain-containing protein</fullName>
    </recommendedName>
</protein>
<sequence>MHSEKQSACRSLCNAAATAALLATGATAGPTPIDTNAPYYLASQLGITVLPVFKGGTLLVDQEDATYAQNFLLENYNDNTIFVPTTDATFSGVISGPGGFIRISPGNNGSRLLLTGNNTYTGLTQNRSGSLVIGNGGTTGSIAGDIINNGLVTFARSDIYTFAGGISGTGSVQQFGGAANLGNAGKLILSGTNTYSGETIVSYSTIEAGSPDAFSPHSWYFLEGASFYYRDYISVLDLNGFNETIGSLNGYGEVHLGTGSLTVNSGGSYQGVISGTGGLIVAGGVLNLYGRNTYSGGTTIAAGAELFLGLTGNIHNPGAIVGNIENNGTLTFVDSDAPNIFSGNISGTGSLVLDDPSGLALPQVLLTGTNTYTGGTFLGGYISKYGACVCAELRIGNGGTTGSIVGNVTDNGYLIFNRSDSYTFSGNVSGTGYLVQEGSGTLILTGSNTYTSGTPRYTDFPHGTMIAIGTLQLGDGGTTGSIVGDVYITGYGTLAFNRSNTYIFAGAISGNGSVQQIGGGTTILTGTNTYTGGTTISAGTLVVGDTAHPGASVTGDVAVNGGSLKGHGTIHGIVANIAGNVQPGSSIGTLTVTSYTQTAAGTLTIEMTPGTISQLAVTGNAALNGKLLLQFDSGSFGADDQTFLTAASVTGAFTTAEASGLPADLAYGLVYETQDVRLITQPKKSGQVYGDLVTTTIDTAHAFGLLTVDPPAEACSSAACTDVTYWITGFGEAGSLDAGSPQSDAFNTRTLGIAAGADYNFAGGTTIGMVVGFSQSALTISNGWGKALVNTTSVAVRGRTGVLNGRLDADLYYTTHNTAAHRVVAGRGTAYAEPDGDGYGGVLQFSYPEHSTFSAFGRISYVRITQAAMAEQGLGANNLFAGSSTHASARGTFGLRFGDVFDLGNGARFIPDAWAGVETELADTERTLQLQFADGSFEAPHASPESTLFVAGGTLRLQIAPLTIGLWGNGRLGDREQSGRIGLSVAF</sequence>
<feature type="chain" id="PRO_5046767478" description="Autotransporter domain-containing protein" evidence="2">
    <location>
        <begin position="29"/>
        <end position="987"/>
    </location>
</feature>
<dbReference type="SUPFAM" id="SSF103515">
    <property type="entry name" value="Autotransporter"/>
    <property type="match status" value="1"/>
</dbReference>
<proteinExistence type="predicted"/>
<dbReference type="RefSeq" id="WP_166929957.1">
    <property type="nucleotide sequence ID" value="NZ_BAAADD010000004.1"/>
</dbReference>
<dbReference type="NCBIfam" id="TIGR02601">
    <property type="entry name" value="autotrns_rpt"/>
    <property type="match status" value="2"/>
</dbReference>
<evidence type="ECO:0000313" key="4">
    <source>
        <dbReference type="EMBL" id="GAA0568240.1"/>
    </source>
</evidence>
<dbReference type="Proteomes" id="UP001499951">
    <property type="component" value="Unassembled WGS sequence"/>
</dbReference>
<dbReference type="SUPFAM" id="SSF51126">
    <property type="entry name" value="Pectin lyase-like"/>
    <property type="match status" value="2"/>
</dbReference>
<evidence type="ECO:0000256" key="1">
    <source>
        <dbReference type="ARBA" id="ARBA00022729"/>
    </source>
</evidence>
<gene>
    <name evidence="4" type="ORF">GCM10008942_16030</name>
</gene>
<dbReference type="EMBL" id="BAAADD010000004">
    <property type="protein sequence ID" value="GAA0568240.1"/>
    <property type="molecule type" value="Genomic_DNA"/>
</dbReference>
<dbReference type="Pfam" id="PF12951">
    <property type="entry name" value="PATR"/>
    <property type="match status" value="5"/>
</dbReference>
<dbReference type="Gene3D" id="2.160.20.20">
    <property type="match status" value="3"/>
</dbReference>